<evidence type="ECO:0000313" key="2">
    <source>
        <dbReference type="EMBL" id="CAJ0587464.1"/>
    </source>
</evidence>
<dbReference type="EMBL" id="CATQJA010002710">
    <property type="protein sequence ID" value="CAJ0587464.1"/>
    <property type="molecule type" value="Genomic_DNA"/>
</dbReference>
<feature type="region of interest" description="Disordered" evidence="1">
    <location>
        <begin position="344"/>
        <end position="364"/>
    </location>
</feature>
<evidence type="ECO:0000256" key="1">
    <source>
        <dbReference type="SAM" id="MobiDB-lite"/>
    </source>
</evidence>
<reference evidence="2" key="1">
    <citation type="submission" date="2023-06" db="EMBL/GenBank/DDBJ databases">
        <authorList>
            <person name="Delattre M."/>
        </authorList>
    </citation>
    <scope>NUCLEOTIDE SEQUENCE</scope>
    <source>
        <strain evidence="2">AF72</strain>
    </source>
</reference>
<dbReference type="AlphaFoldDB" id="A0AA36GBE4"/>
<protein>
    <submittedName>
        <fullName evidence="2">Uncharacterized protein</fullName>
    </submittedName>
</protein>
<keyword evidence="3" id="KW-1185">Reference proteome</keyword>
<comment type="caution">
    <text evidence="2">The sequence shown here is derived from an EMBL/GenBank/DDBJ whole genome shotgun (WGS) entry which is preliminary data.</text>
</comment>
<evidence type="ECO:0000313" key="3">
    <source>
        <dbReference type="Proteomes" id="UP001177023"/>
    </source>
</evidence>
<dbReference type="Proteomes" id="UP001177023">
    <property type="component" value="Unassembled WGS sequence"/>
</dbReference>
<gene>
    <name evidence="2" type="ORF">MSPICULIGERA_LOCUS25431</name>
</gene>
<organism evidence="2 3">
    <name type="scientific">Mesorhabditis spiculigera</name>
    <dbReference type="NCBI Taxonomy" id="96644"/>
    <lineage>
        <taxon>Eukaryota</taxon>
        <taxon>Metazoa</taxon>
        <taxon>Ecdysozoa</taxon>
        <taxon>Nematoda</taxon>
        <taxon>Chromadorea</taxon>
        <taxon>Rhabditida</taxon>
        <taxon>Rhabditina</taxon>
        <taxon>Rhabditomorpha</taxon>
        <taxon>Rhabditoidea</taxon>
        <taxon>Rhabditidae</taxon>
        <taxon>Mesorhabditinae</taxon>
        <taxon>Mesorhabditis</taxon>
    </lineage>
</organism>
<accession>A0AA36GBE4</accession>
<name>A0AA36GBE4_9BILA</name>
<feature type="non-terminal residue" evidence="2">
    <location>
        <position position="754"/>
    </location>
</feature>
<sequence length="754" mass="84921">MSTIPALVLTGKHGKPVLWTRSIGLLPMTKHCQNESPKYLNNYVWIELNRHGIACGMTPDVDDICGSLYLQHREEELLVYSQVVIPSPRQMAKIGWTSPSIHTGFLGRVPISEEMLVAIWESPDYEPEPAMMFHGWVKWQPDTESWAVDEPQEFEEPCQDWNRDMLNWLPWLPAWGEPHDTEGIVIARTDASMFICTKYGNGIITVACERIGRTVPYLGCYVKCRISFLEGEDKTGRVICYEVLPLPTKTIHVYHSGRKAMLRAVVQVEKLEPDVTTLFHPILGNSFAECGIVNDVQVGDLVQVLLHQTKDLDTNKPFLKVLQCYGAVPMEEFLDEFMPPNKEPAALHADAPSDVEISEKPSELSKDDTAIGKQYGFVVERTAEYTTIILDDGRENNWTRNNGSSIEVGDFVEVLLENGIDRGYVLSVEYIWMPPNFTTLRREANQPTALFEVPAHVLNFNGLYAIFTNDYMPEVHDVNRLLRKDSFRNEQEMKSFEFRLAVDWAQLPDKSKYAWNVRRIVVGPPRKIAAKFRPRPVTPPAEPVYASHRCTSARNVIDFGEYPAPSLPSDTNTTTGSWLDAATTNRTSSTEAAHQNGVKGVCIRRWGKWTIVWLRDGRLALLDAGQLPVGAFLLAGVRQFPAPVLGKRESYEWEVEGFQHLEKPPCVKVLSEPGQFLCPYARCKEYRAFPPSTQRVAVLVDDFFGEIIDKSDVLSEPAPDEEISVSIKAVAAGEKNIEWIVTAAMDSTTTDSAS</sequence>
<proteinExistence type="predicted"/>